<keyword evidence="2" id="KW-1185">Reference proteome</keyword>
<name>A0ACB5TWH2_AMBMO</name>
<evidence type="ECO:0000313" key="1">
    <source>
        <dbReference type="EMBL" id="GME96106.1"/>
    </source>
</evidence>
<sequence length="187" mass="20682">MILFNKNDLVGDKELRFIQEQTKLRQQQLQEQQQQQAQQQAQCNSASTADSNGPTTTTSNGGGGHRHNHSGKLNIPTRGRRNSQASITASQKKSKSNLKSKSNSRWLLTKSRYQLLLDYIGLTQLPQSVSSERGSFLLEQDTAAGSGDDDEPEELFFDVGVFIVSLVSEYSEGSSSLEEVVDWIVAC</sequence>
<organism evidence="1 2">
    <name type="scientific">Ambrosiozyma monospora</name>
    <name type="common">Yeast</name>
    <name type="synonym">Endomycopsis monosporus</name>
    <dbReference type="NCBI Taxonomy" id="43982"/>
    <lineage>
        <taxon>Eukaryota</taxon>
        <taxon>Fungi</taxon>
        <taxon>Dikarya</taxon>
        <taxon>Ascomycota</taxon>
        <taxon>Saccharomycotina</taxon>
        <taxon>Pichiomycetes</taxon>
        <taxon>Pichiales</taxon>
        <taxon>Pichiaceae</taxon>
        <taxon>Ambrosiozyma</taxon>
    </lineage>
</organism>
<dbReference type="EMBL" id="BSXS01009638">
    <property type="protein sequence ID" value="GME96106.1"/>
    <property type="molecule type" value="Genomic_DNA"/>
</dbReference>
<proteinExistence type="predicted"/>
<comment type="caution">
    <text evidence="1">The sequence shown here is derived from an EMBL/GenBank/DDBJ whole genome shotgun (WGS) entry which is preliminary data.</text>
</comment>
<accession>A0ACB5TWH2</accession>
<protein>
    <submittedName>
        <fullName evidence="1">Unnamed protein product</fullName>
    </submittedName>
</protein>
<evidence type="ECO:0000313" key="2">
    <source>
        <dbReference type="Proteomes" id="UP001165064"/>
    </source>
</evidence>
<reference evidence="1" key="1">
    <citation type="submission" date="2023-04" db="EMBL/GenBank/DDBJ databases">
        <title>Ambrosiozyma monospora NBRC 10751.</title>
        <authorList>
            <person name="Ichikawa N."/>
            <person name="Sato H."/>
            <person name="Tonouchi N."/>
        </authorList>
    </citation>
    <scope>NUCLEOTIDE SEQUENCE</scope>
    <source>
        <strain evidence="1">NBRC 10751</strain>
    </source>
</reference>
<dbReference type="Proteomes" id="UP001165064">
    <property type="component" value="Unassembled WGS sequence"/>
</dbReference>
<gene>
    <name evidence="1" type="ORF">Amon02_000990100</name>
</gene>